<dbReference type="InterPro" id="IPR027396">
    <property type="entry name" value="DsrEFH-like"/>
</dbReference>
<gene>
    <name evidence="1" type="ORF">NCAV_1737</name>
</gene>
<dbReference type="KEGG" id="ncv:NCAV_1737"/>
<dbReference type="Pfam" id="PF02635">
    <property type="entry name" value="DsrE"/>
    <property type="match status" value="1"/>
</dbReference>
<evidence type="ECO:0000313" key="2">
    <source>
        <dbReference type="Proteomes" id="UP000236248"/>
    </source>
</evidence>
<accession>A0A2K5ATD2</accession>
<dbReference type="Gene3D" id="3.40.1260.10">
    <property type="entry name" value="DsrEFH-like"/>
    <property type="match status" value="1"/>
</dbReference>
<organism evidence="1 2">
    <name type="scientific">Candidatus Nitrosocaldus cavascurensis</name>
    <dbReference type="NCBI Taxonomy" id="2058097"/>
    <lineage>
        <taxon>Archaea</taxon>
        <taxon>Nitrososphaerota</taxon>
        <taxon>Nitrososphaeria</taxon>
        <taxon>Candidatus Nitrosocaldales</taxon>
        <taxon>Candidatus Nitrosocaldaceae</taxon>
        <taxon>Candidatus Nitrosocaldus</taxon>
    </lineage>
</organism>
<reference evidence="2" key="1">
    <citation type="submission" date="2018-01" db="EMBL/GenBank/DDBJ databases">
        <authorList>
            <person name="Kerou L M."/>
        </authorList>
    </citation>
    <scope>NUCLEOTIDE SEQUENCE [LARGE SCALE GENOMIC DNA]</scope>
    <source>
        <strain evidence="2">SCU2</strain>
    </source>
</reference>
<dbReference type="RefSeq" id="WP_103286531.1">
    <property type="nucleotide sequence ID" value="NZ_LT981265.1"/>
</dbReference>
<dbReference type="SUPFAM" id="SSF75169">
    <property type="entry name" value="DsrEFH-like"/>
    <property type="match status" value="1"/>
</dbReference>
<keyword evidence="2" id="KW-1185">Reference proteome</keyword>
<dbReference type="EMBL" id="LT981265">
    <property type="protein sequence ID" value="SPC34900.1"/>
    <property type="molecule type" value="Genomic_DNA"/>
</dbReference>
<sequence length="170" mass="18219">MRYTAYVIGIVVAAVLAVAATVQVSQQQQHTSGHTSGDGVGTIPMHPISHGGSTIVVHITSGDPKDARHMLSAEMGVRMALAMQQQGKDVIVFLDSYGTMLAPRNPTDDRLKALNSDLQQFAMQGGRVIVCPHCYQVLGNKAEDLTPGFEWAGPGKMSKVWSGNVIVIDY</sequence>
<evidence type="ECO:0000313" key="1">
    <source>
        <dbReference type="EMBL" id="SPC34900.1"/>
    </source>
</evidence>
<protein>
    <submittedName>
        <fullName evidence="1">Uncharacterized protein</fullName>
    </submittedName>
</protein>
<dbReference type="GeneID" id="41595719"/>
<name>A0A2K5ATD2_9ARCH</name>
<dbReference type="AlphaFoldDB" id="A0A2K5ATD2"/>
<dbReference type="Proteomes" id="UP000236248">
    <property type="component" value="Chromosome NCAV"/>
</dbReference>
<dbReference type="InterPro" id="IPR003787">
    <property type="entry name" value="Sulphur_relay_DsrE/F-like"/>
</dbReference>
<proteinExistence type="predicted"/>